<evidence type="ECO:0000256" key="9">
    <source>
        <dbReference type="ARBA" id="ARBA00023157"/>
    </source>
</evidence>
<dbReference type="SUPFAM" id="SSF48452">
    <property type="entry name" value="TPR-like"/>
    <property type="match status" value="3"/>
</dbReference>
<dbReference type="InterPro" id="IPR012913">
    <property type="entry name" value="OS9-like_dom"/>
</dbReference>
<evidence type="ECO:0000256" key="1">
    <source>
        <dbReference type="ARBA" id="ARBA00004922"/>
    </source>
</evidence>
<keyword evidence="9" id="KW-1015">Disulfide bond</keyword>
<keyword evidence="7" id="KW-0677">Repeat</keyword>
<dbReference type="eggNOG" id="KOG4626">
    <property type="taxonomic scope" value="Eukaryota"/>
</dbReference>
<dbReference type="Proteomes" id="UP000195557">
    <property type="component" value="Unassembled WGS sequence"/>
</dbReference>
<dbReference type="InterPro" id="IPR019734">
    <property type="entry name" value="TPR_rpt"/>
</dbReference>
<feature type="region of interest" description="Disordered" evidence="11">
    <location>
        <begin position="49"/>
        <end position="81"/>
    </location>
</feature>
<dbReference type="InterPro" id="IPR013105">
    <property type="entry name" value="TPR_2"/>
</dbReference>
<protein>
    <recommendedName>
        <fullName evidence="3">protein O-GlcNAc transferase</fullName>
        <ecNumber evidence="3">2.4.1.255</ecNumber>
    </recommendedName>
</protein>
<dbReference type="AlphaFoldDB" id="A0A1Y5IAS1"/>
<dbReference type="EMBL" id="KZ155782">
    <property type="protein sequence ID" value="OUS46690.1"/>
    <property type="molecule type" value="Genomic_DNA"/>
</dbReference>
<evidence type="ECO:0000256" key="3">
    <source>
        <dbReference type="ARBA" id="ARBA00011970"/>
    </source>
</evidence>
<evidence type="ECO:0000256" key="6">
    <source>
        <dbReference type="ARBA" id="ARBA00022729"/>
    </source>
</evidence>
<keyword evidence="8 10" id="KW-0802">TPR repeat</keyword>
<feature type="repeat" description="TPR" evidence="10">
    <location>
        <begin position="443"/>
        <end position="476"/>
    </location>
</feature>
<feature type="repeat" description="TPR" evidence="10">
    <location>
        <begin position="552"/>
        <end position="585"/>
    </location>
</feature>
<dbReference type="PROSITE" id="PS51914">
    <property type="entry name" value="MRH"/>
    <property type="match status" value="1"/>
</dbReference>
<dbReference type="PANTHER" id="PTHR44835:SF1">
    <property type="entry name" value="PROTEIN O-GLCNAC TRANSFERASE"/>
    <property type="match status" value="1"/>
</dbReference>
<dbReference type="InterPro" id="IPR051939">
    <property type="entry name" value="Glycosyltr_41/O-GlcNAc_trsf"/>
</dbReference>
<feature type="repeat" description="TPR" evidence="10">
    <location>
        <begin position="586"/>
        <end position="619"/>
    </location>
</feature>
<dbReference type="GO" id="GO:0097363">
    <property type="term" value="F:protein O-acetylglucosaminyltransferase activity"/>
    <property type="evidence" value="ECO:0007669"/>
    <property type="project" value="UniProtKB-EC"/>
</dbReference>
<feature type="repeat" description="TPR" evidence="10">
    <location>
        <begin position="409"/>
        <end position="442"/>
    </location>
</feature>
<comment type="pathway">
    <text evidence="1">Protein modification; protein glycosylation.</text>
</comment>
<dbReference type="Pfam" id="PF07915">
    <property type="entry name" value="PRKCSH"/>
    <property type="match status" value="1"/>
</dbReference>
<evidence type="ECO:0000256" key="8">
    <source>
        <dbReference type="ARBA" id="ARBA00022803"/>
    </source>
</evidence>
<dbReference type="SUPFAM" id="SSF50911">
    <property type="entry name" value="Mannose 6-phosphate receptor domain"/>
    <property type="match status" value="1"/>
</dbReference>
<feature type="compositionally biased region" description="Acidic residues" evidence="11">
    <location>
        <begin position="1088"/>
        <end position="1104"/>
    </location>
</feature>
<feature type="region of interest" description="Disordered" evidence="11">
    <location>
        <begin position="1086"/>
        <end position="1153"/>
    </location>
</feature>
<evidence type="ECO:0000313" key="13">
    <source>
        <dbReference type="EMBL" id="OUS46690.1"/>
    </source>
</evidence>
<gene>
    <name evidence="13" type="ORF">BE221DRAFT_145672</name>
</gene>
<comment type="similarity">
    <text evidence="2">Belongs to the glycosyltransferase 41 family. O-GlcNAc transferase subfamily.</text>
</comment>
<evidence type="ECO:0000256" key="7">
    <source>
        <dbReference type="ARBA" id="ARBA00022737"/>
    </source>
</evidence>
<evidence type="ECO:0000256" key="5">
    <source>
        <dbReference type="ARBA" id="ARBA00022679"/>
    </source>
</evidence>
<keyword evidence="4" id="KW-0328">Glycosyltransferase</keyword>
<evidence type="ECO:0000256" key="10">
    <source>
        <dbReference type="PROSITE-ProRule" id="PRU00339"/>
    </source>
</evidence>
<dbReference type="InterPro" id="IPR009011">
    <property type="entry name" value="Man6P_isomerase_rcpt-bd_dom_sf"/>
</dbReference>
<feature type="domain" description="MRH" evidence="12">
    <location>
        <begin position="90"/>
        <end position="224"/>
    </location>
</feature>
<keyword evidence="6" id="KW-0732">Signal</keyword>
<feature type="repeat" description="TPR" evidence="10">
    <location>
        <begin position="620"/>
        <end position="653"/>
    </location>
</feature>
<proteinExistence type="inferred from homology"/>
<feature type="compositionally biased region" description="Acidic residues" evidence="11">
    <location>
        <begin position="49"/>
        <end position="60"/>
    </location>
</feature>
<feature type="repeat" description="TPR" evidence="10">
    <location>
        <begin position="374"/>
        <end position="407"/>
    </location>
</feature>
<keyword evidence="5" id="KW-0808">Transferase</keyword>
<dbReference type="Pfam" id="PF13181">
    <property type="entry name" value="TPR_8"/>
    <property type="match status" value="1"/>
</dbReference>
<evidence type="ECO:0000256" key="4">
    <source>
        <dbReference type="ARBA" id="ARBA00022676"/>
    </source>
</evidence>
<accession>A0A1Y5IAS1</accession>
<dbReference type="InterPro" id="IPR044865">
    <property type="entry name" value="MRH_dom"/>
</dbReference>
<dbReference type="InterPro" id="IPR029489">
    <property type="entry name" value="OGT/SEC/SPY_C"/>
</dbReference>
<dbReference type="Gene3D" id="3.40.50.2000">
    <property type="entry name" value="Glycogen Phosphorylase B"/>
    <property type="match status" value="1"/>
</dbReference>
<dbReference type="InterPro" id="IPR011990">
    <property type="entry name" value="TPR-like_helical_dom_sf"/>
</dbReference>
<evidence type="ECO:0000256" key="11">
    <source>
        <dbReference type="SAM" id="MobiDB-lite"/>
    </source>
</evidence>
<dbReference type="Pfam" id="PF07719">
    <property type="entry name" value="TPR_2"/>
    <property type="match status" value="1"/>
</dbReference>
<dbReference type="Gene3D" id="2.70.130.10">
    <property type="entry name" value="Mannose-6-phosphate receptor binding domain"/>
    <property type="match status" value="1"/>
</dbReference>
<dbReference type="SMART" id="SM00028">
    <property type="entry name" value="TPR"/>
    <property type="match status" value="9"/>
</dbReference>
<name>A0A1Y5IAS1_OSTTA</name>
<dbReference type="Gene3D" id="1.25.40.10">
    <property type="entry name" value="Tetratricopeptide repeat domain"/>
    <property type="match status" value="3"/>
</dbReference>
<dbReference type="PROSITE" id="PS50293">
    <property type="entry name" value="TPR_REGION"/>
    <property type="match status" value="2"/>
</dbReference>
<sequence length="1153" mass="128094">MPRYVVHLREPTAMDSSSLTPTRLTTMTASDGKRYSCAIPLRESEIESELEEGEVGDFVESDSRAGRKRGASEATTTTTSVDEHLQPLEGRCFYYSNGDWWTYELCYKDRASQFHREGTTRVSSFSLGRFDRAATERLESERNATGDVEDVDDALLSEDRRYHAHVFTGGAKCEDVGAAYEDLARESEVRFVCAEDGGEGLSAVEEPATCKYILTFRTSLACNAKELRPNRPEVEHIQCSLVEDQDQDDARATREAVRGRAWETARALARSGRGRDALETLARTSTEALGGISGRMCAEGECLEAMGMTTAAYERFRAACGDDDGRPEAWCGLGRLAHASGAYDEATKCYRRGRDRFKELGAMDEAREADQTLAAAWTDLGTTHKAAGDVERALATYRAVIAELPWCAAAAYYNLGVSLVECGQLVEAEHAYRRSIAVDPTRAEAYCNIGVVFKMMSRMDEAVEAYEHCLRLAPDFELGRKNLSLVLTDQGTEFKMKNSLSAAMATYERALTYDSLNVEAYYNLGVACAEAEEYDRAIIAYETAGRLRPHYAEVWNNAGVLYKERGNDERAMEYYHRAVACNPNFAQPLNNLGVLHTMSGQAQFALDALQRAVTVDPAYAVAHNNIGVLLRDTGDIEHACDAYRECVRHSPNDRHAEQNYLLALNYIRRGEEREVCEAHAAWGTRFAKLIGPPLKARRAVRQDSGAGTPGRRKLVVGYVSPDMYTHSVSYFAAAPLRSHDSEMIKPIVYNVAKFRDAQTERLRKFTLESGGEWRDCATLTEAELAECIRNDSVDVLVELTGHTANNRLGTMVLEPAPVQITWIGYPNTTGLRSIRYRITDEVCDPAATKQTFTEQLVRLPSPYAFLCYTPNPEAPSTVSLAPCLSVGYVTFGCFNTMAKVTAEVRTVWSRIMLATPGSRLYFKSKAFACEVIRQRFLTQMAAYGIESWRIDCVPLEKATSSHLAMYDRVDIALDTFPYAGTTTTCESLYMGVPVITLSGGCHAHNVGKSLLKTIGLDEFVANDVEAYVRIATSLAKDTKRMSETRSSLRDKLLRSPLCDANGFTRELESIYRELWQRWCDEQARATDAESDLDEEAEEKEDDEDRCSVDGVEDGSKGESNSSDNDTAEQYAGTSAEHAEQGEFSSKLIDTLEI</sequence>
<dbReference type="GO" id="GO:0005737">
    <property type="term" value="C:cytoplasm"/>
    <property type="evidence" value="ECO:0007669"/>
    <property type="project" value="UniProtKB-ARBA"/>
</dbReference>
<dbReference type="Pfam" id="PF13414">
    <property type="entry name" value="TPR_11"/>
    <property type="match status" value="1"/>
</dbReference>
<dbReference type="Gene3D" id="3.40.50.11380">
    <property type="match status" value="1"/>
</dbReference>
<dbReference type="PANTHER" id="PTHR44835">
    <property type="entry name" value="UDP-N-ACETYLGLUCOSAMINE--PEPTIDE N-ACETYLGLUCOSAMINYLTRANSFERASE SPINDLY-RELATED"/>
    <property type="match status" value="1"/>
</dbReference>
<dbReference type="EC" id="2.4.1.255" evidence="3"/>
<evidence type="ECO:0000259" key="12">
    <source>
        <dbReference type="PROSITE" id="PS51914"/>
    </source>
</evidence>
<organism evidence="13">
    <name type="scientific">Ostreococcus tauri</name>
    <name type="common">Marine green alga</name>
    <dbReference type="NCBI Taxonomy" id="70448"/>
    <lineage>
        <taxon>Eukaryota</taxon>
        <taxon>Viridiplantae</taxon>
        <taxon>Chlorophyta</taxon>
        <taxon>Mamiellophyceae</taxon>
        <taxon>Mamiellales</taxon>
        <taxon>Bathycoccaceae</taxon>
        <taxon>Ostreococcus</taxon>
    </lineage>
</organism>
<dbReference type="GO" id="GO:0012505">
    <property type="term" value="C:endomembrane system"/>
    <property type="evidence" value="ECO:0007669"/>
    <property type="project" value="UniProtKB-ARBA"/>
</dbReference>
<feature type="repeat" description="TPR" evidence="10">
    <location>
        <begin position="518"/>
        <end position="551"/>
    </location>
</feature>
<evidence type="ECO:0000256" key="2">
    <source>
        <dbReference type="ARBA" id="ARBA00005386"/>
    </source>
</evidence>
<dbReference type="Pfam" id="PF13844">
    <property type="entry name" value="Glyco_transf_41"/>
    <property type="match status" value="2"/>
</dbReference>
<dbReference type="Pfam" id="PF13424">
    <property type="entry name" value="TPR_12"/>
    <property type="match status" value="1"/>
</dbReference>
<reference evidence="13" key="1">
    <citation type="submission" date="2017-04" db="EMBL/GenBank/DDBJ databases">
        <title>Population genomics of picophytoplankton unveils novel chromosome hypervariability.</title>
        <authorList>
            <consortium name="DOE Joint Genome Institute"/>
            <person name="Blanc-Mathieu R."/>
            <person name="Krasovec M."/>
            <person name="Hebrard M."/>
            <person name="Yau S."/>
            <person name="Desgranges E."/>
            <person name="Martin J."/>
            <person name="Schackwitz W."/>
            <person name="Kuo A."/>
            <person name="Salin G."/>
            <person name="Donnadieu C."/>
            <person name="Desdevises Y."/>
            <person name="Sanchez-Ferandin S."/>
            <person name="Moreau H."/>
            <person name="Rivals E."/>
            <person name="Grigoriev I.V."/>
            <person name="Grimsley N."/>
            <person name="Eyre-Walker A."/>
            <person name="Piganeau G."/>
        </authorList>
    </citation>
    <scope>NUCLEOTIDE SEQUENCE [LARGE SCALE GENOMIC DNA]</scope>
    <source>
        <strain evidence="13">RCC 1115</strain>
    </source>
</reference>
<dbReference type="PROSITE" id="PS50005">
    <property type="entry name" value="TPR"/>
    <property type="match status" value="7"/>
</dbReference>